<evidence type="ECO:0000313" key="3">
    <source>
        <dbReference type="Proteomes" id="UP000250321"/>
    </source>
</evidence>
<evidence type="ECO:0000313" key="2">
    <source>
        <dbReference type="EMBL" id="PQQ16980.1"/>
    </source>
</evidence>
<organism evidence="2 3">
    <name type="scientific">Prunus yedoensis var. nudiflora</name>
    <dbReference type="NCBI Taxonomy" id="2094558"/>
    <lineage>
        <taxon>Eukaryota</taxon>
        <taxon>Viridiplantae</taxon>
        <taxon>Streptophyta</taxon>
        <taxon>Embryophyta</taxon>
        <taxon>Tracheophyta</taxon>
        <taxon>Spermatophyta</taxon>
        <taxon>Magnoliopsida</taxon>
        <taxon>eudicotyledons</taxon>
        <taxon>Gunneridae</taxon>
        <taxon>Pentapetalae</taxon>
        <taxon>rosids</taxon>
        <taxon>fabids</taxon>
        <taxon>Rosales</taxon>
        <taxon>Rosaceae</taxon>
        <taxon>Amygdaloideae</taxon>
        <taxon>Amygdaleae</taxon>
        <taxon>Prunus</taxon>
    </lineage>
</organism>
<dbReference type="Proteomes" id="UP000250321">
    <property type="component" value="Unassembled WGS sequence"/>
</dbReference>
<dbReference type="EMBL" id="PJQY01000168">
    <property type="protein sequence ID" value="PQQ16980.1"/>
    <property type="molecule type" value="Genomic_DNA"/>
</dbReference>
<reference evidence="2 3" key="1">
    <citation type="submission" date="2018-02" db="EMBL/GenBank/DDBJ databases">
        <title>Draft genome of wild Prunus yedoensis var. nudiflora.</title>
        <authorList>
            <person name="Baek S."/>
            <person name="Kim J.-H."/>
            <person name="Choi K."/>
            <person name="Kim G.-B."/>
            <person name="Cho A."/>
            <person name="Jang H."/>
            <person name="Shin C.-H."/>
            <person name="Yu H.-J."/>
            <person name="Mun J.-H."/>
        </authorList>
    </citation>
    <scope>NUCLEOTIDE SEQUENCE [LARGE SCALE GENOMIC DNA]</scope>
    <source>
        <strain evidence="3">cv. Jeju island</strain>
        <tissue evidence="2">Leaf</tissue>
    </source>
</reference>
<gene>
    <name evidence="2" type="ORF">Pyn_02832</name>
</gene>
<protein>
    <submittedName>
        <fullName evidence="2">Uncharacterized protein</fullName>
    </submittedName>
</protein>
<keyword evidence="1" id="KW-0732">Signal</keyword>
<name>A0A314ZEF7_PRUYE</name>
<evidence type="ECO:0000256" key="1">
    <source>
        <dbReference type="SAM" id="SignalP"/>
    </source>
</evidence>
<dbReference type="AlphaFoldDB" id="A0A314ZEF7"/>
<feature type="signal peptide" evidence="1">
    <location>
        <begin position="1"/>
        <end position="21"/>
    </location>
</feature>
<sequence length="120" mass="13124">MDASVLRAVVLMSMLVLAAQAEMNPSYTNTVPNGNTLGQLDDVSNPSDRNQVVPNGHIISCDLKCATKCLMNQICLGMYMIRCKHRPSYVVYNCTQSCANSIATTSTSNSGNMHISIWDY</sequence>
<proteinExistence type="predicted"/>
<comment type="caution">
    <text evidence="2">The sequence shown here is derived from an EMBL/GenBank/DDBJ whole genome shotgun (WGS) entry which is preliminary data.</text>
</comment>
<keyword evidence="3" id="KW-1185">Reference proteome</keyword>
<accession>A0A314ZEF7</accession>
<feature type="chain" id="PRO_5016240188" evidence="1">
    <location>
        <begin position="22"/>
        <end position="120"/>
    </location>
</feature>